<name>A0A3M0CI43_9PROT</name>
<evidence type="ECO:0000259" key="14">
    <source>
        <dbReference type="Pfam" id="PF07715"/>
    </source>
</evidence>
<feature type="domain" description="TonB-dependent receptor-like beta-barrel" evidence="13">
    <location>
        <begin position="244"/>
        <end position="619"/>
    </location>
</feature>
<dbReference type="GO" id="GO:0015344">
    <property type="term" value="F:siderophore uptake transmembrane transporter activity"/>
    <property type="evidence" value="ECO:0007669"/>
    <property type="project" value="TreeGrafter"/>
</dbReference>
<keyword evidence="7 11" id="KW-0798">TonB box</keyword>
<evidence type="ECO:0000313" key="16">
    <source>
        <dbReference type="Proteomes" id="UP000271227"/>
    </source>
</evidence>
<evidence type="ECO:0000256" key="2">
    <source>
        <dbReference type="ARBA" id="ARBA00022448"/>
    </source>
</evidence>
<comment type="subcellular location">
    <subcellularLocation>
        <location evidence="1 10">Cell outer membrane</location>
        <topology evidence="1 10">Multi-pass membrane protein</topology>
    </subcellularLocation>
</comment>
<evidence type="ECO:0000256" key="4">
    <source>
        <dbReference type="ARBA" id="ARBA00022692"/>
    </source>
</evidence>
<evidence type="ECO:0000256" key="3">
    <source>
        <dbReference type="ARBA" id="ARBA00022452"/>
    </source>
</evidence>
<evidence type="ECO:0000256" key="8">
    <source>
        <dbReference type="ARBA" id="ARBA00023136"/>
    </source>
</evidence>
<organism evidence="15 16">
    <name type="scientific">Eilatimonas milleporae</name>
    <dbReference type="NCBI Taxonomy" id="911205"/>
    <lineage>
        <taxon>Bacteria</taxon>
        <taxon>Pseudomonadati</taxon>
        <taxon>Pseudomonadota</taxon>
        <taxon>Alphaproteobacteria</taxon>
        <taxon>Kordiimonadales</taxon>
        <taxon>Kordiimonadaceae</taxon>
        <taxon>Eilatimonas</taxon>
    </lineage>
</organism>
<gene>
    <name evidence="15" type="ORF">BXY39_3279</name>
</gene>
<dbReference type="InterPro" id="IPR012910">
    <property type="entry name" value="Plug_dom"/>
</dbReference>
<dbReference type="InterPro" id="IPR036942">
    <property type="entry name" value="Beta-barrel_TonB_sf"/>
</dbReference>
<keyword evidence="3 10" id="KW-1134">Transmembrane beta strand</keyword>
<dbReference type="PANTHER" id="PTHR30069:SF53">
    <property type="entry name" value="COLICIN I RECEPTOR-RELATED"/>
    <property type="match status" value="1"/>
</dbReference>
<dbReference type="PROSITE" id="PS52016">
    <property type="entry name" value="TONB_DEPENDENT_REC_3"/>
    <property type="match status" value="1"/>
</dbReference>
<dbReference type="EMBL" id="REFR01000014">
    <property type="protein sequence ID" value="RMB02923.1"/>
    <property type="molecule type" value="Genomic_DNA"/>
</dbReference>
<evidence type="ECO:0000256" key="6">
    <source>
        <dbReference type="ARBA" id="ARBA00023065"/>
    </source>
</evidence>
<dbReference type="FunCoup" id="A0A3M0CI43">
    <property type="interactions" value="42"/>
</dbReference>
<evidence type="ECO:0000259" key="13">
    <source>
        <dbReference type="Pfam" id="PF00593"/>
    </source>
</evidence>
<dbReference type="InterPro" id="IPR000531">
    <property type="entry name" value="Beta-barrel_TonB"/>
</dbReference>
<dbReference type="PANTHER" id="PTHR30069">
    <property type="entry name" value="TONB-DEPENDENT OUTER MEMBRANE RECEPTOR"/>
    <property type="match status" value="1"/>
</dbReference>
<keyword evidence="4 10" id="KW-0812">Transmembrane</keyword>
<keyword evidence="16" id="KW-1185">Reference proteome</keyword>
<keyword evidence="15" id="KW-0675">Receptor</keyword>
<keyword evidence="9 10" id="KW-0998">Cell outer membrane</keyword>
<evidence type="ECO:0000256" key="9">
    <source>
        <dbReference type="ARBA" id="ARBA00023237"/>
    </source>
</evidence>
<dbReference type="CDD" id="cd01347">
    <property type="entry name" value="ligand_gated_channel"/>
    <property type="match status" value="1"/>
</dbReference>
<dbReference type="InterPro" id="IPR037066">
    <property type="entry name" value="Plug_dom_sf"/>
</dbReference>
<evidence type="ECO:0000256" key="10">
    <source>
        <dbReference type="PROSITE-ProRule" id="PRU01360"/>
    </source>
</evidence>
<protein>
    <submittedName>
        <fullName evidence="15">Outer membrane receptor for ferrienterochelin and colicins</fullName>
    </submittedName>
</protein>
<dbReference type="AlphaFoldDB" id="A0A3M0CI43"/>
<dbReference type="GO" id="GO:0009279">
    <property type="term" value="C:cell outer membrane"/>
    <property type="evidence" value="ECO:0007669"/>
    <property type="project" value="UniProtKB-SubCell"/>
</dbReference>
<reference evidence="15 16" key="1">
    <citation type="submission" date="2018-10" db="EMBL/GenBank/DDBJ databases">
        <title>Genomic Encyclopedia of Archaeal and Bacterial Type Strains, Phase II (KMG-II): from individual species to whole genera.</title>
        <authorList>
            <person name="Goeker M."/>
        </authorList>
    </citation>
    <scope>NUCLEOTIDE SEQUENCE [LARGE SCALE GENOMIC DNA]</scope>
    <source>
        <strain evidence="15 16">DSM 25217</strain>
    </source>
</reference>
<feature type="domain" description="TonB-dependent receptor plug" evidence="14">
    <location>
        <begin position="48"/>
        <end position="156"/>
    </location>
</feature>
<accession>A0A3M0CI43</accession>
<dbReference type="Gene3D" id="2.40.170.20">
    <property type="entry name" value="TonB-dependent receptor, beta-barrel domain"/>
    <property type="match status" value="1"/>
</dbReference>
<keyword evidence="2 10" id="KW-0813">Transport</keyword>
<keyword evidence="6" id="KW-0406">Ion transport</keyword>
<dbReference type="Pfam" id="PF00593">
    <property type="entry name" value="TonB_dep_Rec_b-barrel"/>
    <property type="match status" value="1"/>
</dbReference>
<dbReference type="Pfam" id="PF07715">
    <property type="entry name" value="Plug"/>
    <property type="match status" value="1"/>
</dbReference>
<keyword evidence="5 12" id="KW-0732">Signal</keyword>
<comment type="similarity">
    <text evidence="10 11">Belongs to the TonB-dependent receptor family.</text>
</comment>
<feature type="chain" id="PRO_5018168009" evidence="12">
    <location>
        <begin position="23"/>
        <end position="648"/>
    </location>
</feature>
<dbReference type="Proteomes" id="UP000271227">
    <property type="component" value="Unassembled WGS sequence"/>
</dbReference>
<evidence type="ECO:0000256" key="1">
    <source>
        <dbReference type="ARBA" id="ARBA00004571"/>
    </source>
</evidence>
<evidence type="ECO:0000256" key="5">
    <source>
        <dbReference type="ARBA" id="ARBA00022729"/>
    </source>
</evidence>
<dbReference type="Gene3D" id="2.170.130.10">
    <property type="entry name" value="TonB-dependent receptor, plug domain"/>
    <property type="match status" value="1"/>
</dbReference>
<proteinExistence type="inferred from homology"/>
<dbReference type="InParanoid" id="A0A3M0CI43"/>
<evidence type="ECO:0000256" key="11">
    <source>
        <dbReference type="RuleBase" id="RU003357"/>
    </source>
</evidence>
<keyword evidence="8 10" id="KW-0472">Membrane</keyword>
<comment type="caution">
    <text evidence="15">The sequence shown here is derived from an EMBL/GenBank/DDBJ whole genome shotgun (WGS) entry which is preliminary data.</text>
</comment>
<dbReference type="SUPFAM" id="SSF56935">
    <property type="entry name" value="Porins"/>
    <property type="match status" value="1"/>
</dbReference>
<evidence type="ECO:0000256" key="7">
    <source>
        <dbReference type="ARBA" id="ARBA00023077"/>
    </source>
</evidence>
<feature type="signal peptide" evidence="12">
    <location>
        <begin position="1"/>
        <end position="22"/>
    </location>
</feature>
<evidence type="ECO:0000313" key="15">
    <source>
        <dbReference type="EMBL" id="RMB02923.1"/>
    </source>
</evidence>
<evidence type="ECO:0000256" key="12">
    <source>
        <dbReference type="SAM" id="SignalP"/>
    </source>
</evidence>
<dbReference type="GO" id="GO:0044718">
    <property type="term" value="P:siderophore transmembrane transport"/>
    <property type="evidence" value="ECO:0007669"/>
    <property type="project" value="TreeGrafter"/>
</dbReference>
<dbReference type="InterPro" id="IPR039426">
    <property type="entry name" value="TonB-dep_rcpt-like"/>
</dbReference>
<sequence>MKEYVKLLSGVAVLPLCGPAFATEMAAGEEGPAVEEIVVTATTRKTDLQTAPASVSVVDKEELILRAAIDLAQALQGEEGVQVSGVGQSRNGISLRGMDVEHTLFLVDGRRIASTNAIIAHSDFELNWLPPAAIEQIEVVRGPLSSLYGSDALGGVVNVITKKPAEALTGSISLNASTPHNSIGGEEVNANLYVSAPLIDGKLGVSVFGDYFNRAELAGDLDDAVSNVEAREAATGRVNLVFTPTDNQRIDLIYAVNDDRRWRNFQQGDSIFRGDDDITMQQMVLSHTGDWNWGGTQLNLYRNDALRVNQRDGMPGTRDQQVIDTVIDGYANFSIGEMHHITIGGQVRDELLEDELVAEDGDLRARHRAVFIQNEIELTERLSLVGGFRADHHSFFGWETSPRGYIVYEPLDGLVIKGGYGEGFKAPSLRDLSPDFEVFIAGGAIRVIGNENLQPELSKTYEASISYQTDTWSVSAGVFRNELRNLVDTVCIAGDCDVFFGRTLQFNNVDLAEIVGVEASFKAELPAGFFIEANYTHLDTEDTTTGEELQNRARHSAYGALSWTGQNDLKIRLRAQYTGVQRAQAFGPAQTLPDYVFVFAEAAYPLRDNLRIVAGVDNVTDVRLAEESPLFGVNLPGREYRLSLLCNF</sequence>
<dbReference type="RefSeq" id="WP_170163894.1">
    <property type="nucleotide sequence ID" value="NZ_REFR01000014.1"/>
</dbReference>